<evidence type="ECO:0000256" key="4">
    <source>
        <dbReference type="ARBA" id="ARBA00022833"/>
    </source>
</evidence>
<dbReference type="PANTHER" id="PTHR46174:SF1">
    <property type="entry name" value="CXXC-TYPE ZINC FINGER PROTEIN 1"/>
    <property type="match status" value="1"/>
</dbReference>
<protein>
    <recommendedName>
        <fullName evidence="7">PHD-type domain-containing protein</fullName>
    </recommendedName>
</protein>
<sequence>LYCMCETLYDEERFMIGCDKCDNWYHPACVGLEEEAADLIDKFFCPRCIAGVCIVQMVHVWQLIPIQLILALTRHTSVLAPDFLLAPIRRAFHRPSTARMNADRHASRRSTICNPRPFKI</sequence>
<name>A0A165JV72_9BASI</name>
<feature type="non-terminal residue" evidence="8">
    <location>
        <position position="1"/>
    </location>
</feature>
<dbReference type="Gene3D" id="3.30.40.10">
    <property type="entry name" value="Zinc/RING finger domain, C3HC4 (zinc finger)"/>
    <property type="match status" value="1"/>
</dbReference>
<keyword evidence="5" id="KW-0539">Nucleus</keyword>
<evidence type="ECO:0000256" key="2">
    <source>
        <dbReference type="ARBA" id="ARBA00022723"/>
    </source>
</evidence>
<feature type="domain" description="PHD-type" evidence="7">
    <location>
        <begin position="1"/>
        <end position="51"/>
    </location>
</feature>
<accession>A0A165JV72</accession>
<evidence type="ECO:0000259" key="7">
    <source>
        <dbReference type="PROSITE" id="PS50016"/>
    </source>
</evidence>
<dbReference type="AlphaFoldDB" id="A0A165JV72"/>
<evidence type="ECO:0000313" key="8">
    <source>
        <dbReference type="EMBL" id="KZT62314.1"/>
    </source>
</evidence>
<dbReference type="Proteomes" id="UP000076842">
    <property type="component" value="Unassembled WGS sequence"/>
</dbReference>
<dbReference type="InterPro" id="IPR001965">
    <property type="entry name" value="Znf_PHD"/>
</dbReference>
<evidence type="ECO:0000256" key="3">
    <source>
        <dbReference type="ARBA" id="ARBA00022771"/>
    </source>
</evidence>
<keyword evidence="9" id="KW-1185">Reference proteome</keyword>
<dbReference type="STRING" id="1353952.A0A165JV72"/>
<reference evidence="8 9" key="1">
    <citation type="journal article" date="2016" name="Mol. Biol. Evol.">
        <title>Comparative Genomics of Early-Diverging Mushroom-Forming Fungi Provides Insights into the Origins of Lignocellulose Decay Capabilities.</title>
        <authorList>
            <person name="Nagy L.G."/>
            <person name="Riley R."/>
            <person name="Tritt A."/>
            <person name="Adam C."/>
            <person name="Daum C."/>
            <person name="Floudas D."/>
            <person name="Sun H."/>
            <person name="Yadav J.S."/>
            <person name="Pangilinan J."/>
            <person name="Larsson K.H."/>
            <person name="Matsuura K."/>
            <person name="Barry K."/>
            <person name="Labutti K."/>
            <person name="Kuo R."/>
            <person name="Ohm R.A."/>
            <person name="Bhattacharya S.S."/>
            <person name="Shirouzu T."/>
            <person name="Yoshinaga Y."/>
            <person name="Martin F.M."/>
            <person name="Grigoriev I.V."/>
            <person name="Hibbett D.S."/>
        </authorList>
    </citation>
    <scope>NUCLEOTIDE SEQUENCE [LARGE SCALE GENOMIC DNA]</scope>
    <source>
        <strain evidence="8 9">HHB12733</strain>
    </source>
</reference>
<dbReference type="InParanoid" id="A0A165JV72"/>
<keyword evidence="4" id="KW-0862">Zinc</keyword>
<proteinExistence type="predicted"/>
<keyword evidence="2" id="KW-0479">Metal-binding</keyword>
<dbReference type="GO" id="GO:0008270">
    <property type="term" value="F:zinc ion binding"/>
    <property type="evidence" value="ECO:0007669"/>
    <property type="project" value="UniProtKB-KW"/>
</dbReference>
<dbReference type="Pfam" id="PF00628">
    <property type="entry name" value="PHD"/>
    <property type="match status" value="1"/>
</dbReference>
<dbReference type="InterPro" id="IPR013083">
    <property type="entry name" value="Znf_RING/FYVE/PHD"/>
</dbReference>
<dbReference type="SMART" id="SM00249">
    <property type="entry name" value="PHD"/>
    <property type="match status" value="1"/>
</dbReference>
<organism evidence="8 9">
    <name type="scientific">Calocera cornea HHB12733</name>
    <dbReference type="NCBI Taxonomy" id="1353952"/>
    <lineage>
        <taxon>Eukaryota</taxon>
        <taxon>Fungi</taxon>
        <taxon>Dikarya</taxon>
        <taxon>Basidiomycota</taxon>
        <taxon>Agaricomycotina</taxon>
        <taxon>Dacrymycetes</taxon>
        <taxon>Dacrymycetales</taxon>
        <taxon>Dacrymycetaceae</taxon>
        <taxon>Calocera</taxon>
    </lineage>
</organism>
<dbReference type="EMBL" id="KV423917">
    <property type="protein sequence ID" value="KZT62314.1"/>
    <property type="molecule type" value="Genomic_DNA"/>
</dbReference>
<evidence type="ECO:0000256" key="6">
    <source>
        <dbReference type="PROSITE-ProRule" id="PRU00146"/>
    </source>
</evidence>
<dbReference type="InterPro" id="IPR019787">
    <property type="entry name" value="Znf_PHD-finger"/>
</dbReference>
<dbReference type="OrthoDB" id="436852at2759"/>
<comment type="subcellular location">
    <subcellularLocation>
        <location evidence="1">Nucleus</location>
    </subcellularLocation>
</comment>
<dbReference type="InterPro" id="IPR011011">
    <property type="entry name" value="Znf_FYVE_PHD"/>
</dbReference>
<evidence type="ECO:0000256" key="5">
    <source>
        <dbReference type="ARBA" id="ARBA00023242"/>
    </source>
</evidence>
<dbReference type="SUPFAM" id="SSF57903">
    <property type="entry name" value="FYVE/PHD zinc finger"/>
    <property type="match status" value="1"/>
</dbReference>
<gene>
    <name evidence="8" type="ORF">CALCODRAFT_426267</name>
</gene>
<dbReference type="GO" id="GO:0048188">
    <property type="term" value="C:Set1C/COMPASS complex"/>
    <property type="evidence" value="ECO:0007669"/>
    <property type="project" value="InterPro"/>
</dbReference>
<dbReference type="InterPro" id="IPR019786">
    <property type="entry name" value="Zinc_finger_PHD-type_CS"/>
</dbReference>
<dbReference type="PANTHER" id="PTHR46174">
    <property type="entry name" value="CXXC-TYPE ZINC FINGER PROTEIN 1"/>
    <property type="match status" value="1"/>
</dbReference>
<keyword evidence="3 6" id="KW-0863">Zinc-finger</keyword>
<evidence type="ECO:0000313" key="9">
    <source>
        <dbReference type="Proteomes" id="UP000076842"/>
    </source>
</evidence>
<dbReference type="PROSITE" id="PS01359">
    <property type="entry name" value="ZF_PHD_1"/>
    <property type="match status" value="1"/>
</dbReference>
<evidence type="ECO:0000256" key="1">
    <source>
        <dbReference type="ARBA" id="ARBA00004123"/>
    </source>
</evidence>
<dbReference type="InterPro" id="IPR037869">
    <property type="entry name" value="Spp1/CFP1"/>
</dbReference>
<dbReference type="GO" id="GO:0045893">
    <property type="term" value="P:positive regulation of DNA-templated transcription"/>
    <property type="evidence" value="ECO:0007669"/>
    <property type="project" value="TreeGrafter"/>
</dbReference>
<dbReference type="PROSITE" id="PS50016">
    <property type="entry name" value="ZF_PHD_2"/>
    <property type="match status" value="1"/>
</dbReference>